<dbReference type="InParanoid" id="A0A218Z489"/>
<evidence type="ECO:0000313" key="3">
    <source>
        <dbReference type="EMBL" id="OWP02911.1"/>
    </source>
</evidence>
<feature type="transmembrane region" description="Helical" evidence="2">
    <location>
        <begin position="201"/>
        <end position="218"/>
    </location>
</feature>
<feature type="region of interest" description="Disordered" evidence="1">
    <location>
        <begin position="15"/>
        <end position="81"/>
    </location>
</feature>
<feature type="compositionally biased region" description="Low complexity" evidence="1">
    <location>
        <begin position="49"/>
        <end position="58"/>
    </location>
</feature>
<keyword evidence="2" id="KW-1133">Transmembrane helix</keyword>
<reference evidence="3 4" key="1">
    <citation type="submission" date="2017-04" db="EMBL/GenBank/DDBJ databases">
        <title>Draft genome sequence of Marssonina coronaria NL1: causal agent of apple blotch.</title>
        <authorList>
            <person name="Cheng Q."/>
        </authorList>
    </citation>
    <scope>NUCLEOTIDE SEQUENCE [LARGE SCALE GENOMIC DNA]</scope>
    <source>
        <strain evidence="3 4">NL1</strain>
    </source>
</reference>
<feature type="transmembrane region" description="Helical" evidence="2">
    <location>
        <begin position="129"/>
        <end position="148"/>
    </location>
</feature>
<proteinExistence type="predicted"/>
<evidence type="ECO:0000313" key="4">
    <source>
        <dbReference type="Proteomes" id="UP000242519"/>
    </source>
</evidence>
<organism evidence="3 4">
    <name type="scientific">Diplocarpon coronariae</name>
    <dbReference type="NCBI Taxonomy" id="2795749"/>
    <lineage>
        <taxon>Eukaryota</taxon>
        <taxon>Fungi</taxon>
        <taxon>Dikarya</taxon>
        <taxon>Ascomycota</taxon>
        <taxon>Pezizomycotina</taxon>
        <taxon>Leotiomycetes</taxon>
        <taxon>Helotiales</taxon>
        <taxon>Drepanopezizaceae</taxon>
        <taxon>Diplocarpon</taxon>
    </lineage>
</organism>
<dbReference type="EMBL" id="MZNU01000204">
    <property type="protein sequence ID" value="OWP02911.1"/>
    <property type="molecule type" value="Genomic_DNA"/>
</dbReference>
<name>A0A218Z489_9HELO</name>
<dbReference type="OrthoDB" id="3536778at2759"/>
<keyword evidence="2" id="KW-0472">Membrane</keyword>
<keyword evidence="2" id="KW-0812">Transmembrane</keyword>
<evidence type="ECO:0000256" key="2">
    <source>
        <dbReference type="SAM" id="Phobius"/>
    </source>
</evidence>
<keyword evidence="4" id="KW-1185">Reference proteome</keyword>
<sequence>MAVLATWRMEQVSSFEPAVPARSKINRTAKEAESPESDATSGGYDCRRSQSISSSAARPPCMSPSQPHLARASSPSLNSTSALGDVWPSPTLLSPMALSAPLRLPTPRIVITEPGGEPLSAPPPWRRRYLAAIWLSQLLWLMLGMAVLPYESAGLSLSSCFLTLAGLGNVVLASTPAVEAHRYAVGTLTPAFFLRAQRCKAAWALASLVVVVVSQGAMPHPSGWSVFGTVTIDVLYAFPFAFGYQYARLIEQHVSAEAPDHESLLSVG</sequence>
<gene>
    <name evidence="3" type="ORF">B2J93_3491</name>
</gene>
<dbReference type="AlphaFoldDB" id="A0A218Z489"/>
<comment type="caution">
    <text evidence="3">The sequence shown here is derived from an EMBL/GenBank/DDBJ whole genome shotgun (WGS) entry which is preliminary data.</text>
</comment>
<dbReference type="Proteomes" id="UP000242519">
    <property type="component" value="Unassembled WGS sequence"/>
</dbReference>
<feature type="transmembrane region" description="Helical" evidence="2">
    <location>
        <begin position="154"/>
        <end position="173"/>
    </location>
</feature>
<feature type="transmembrane region" description="Helical" evidence="2">
    <location>
        <begin position="224"/>
        <end position="244"/>
    </location>
</feature>
<protein>
    <submittedName>
        <fullName evidence="3">Uncharacterized protein</fullName>
    </submittedName>
</protein>
<evidence type="ECO:0000256" key="1">
    <source>
        <dbReference type="SAM" id="MobiDB-lite"/>
    </source>
</evidence>
<accession>A0A218Z489</accession>